<dbReference type="InterPro" id="IPR028978">
    <property type="entry name" value="Chorismate_lyase_/UTRA_dom_sf"/>
</dbReference>
<protein>
    <recommendedName>
        <fullName evidence="4">Chorismate pyruvate-lyase</fullName>
        <shortName evidence="4">CL</shortName>
        <shortName evidence="4">CPL</shortName>
        <ecNumber evidence="4">4.1.3.40</ecNumber>
    </recommendedName>
</protein>
<evidence type="ECO:0000256" key="3">
    <source>
        <dbReference type="ARBA" id="ARBA00023239"/>
    </source>
</evidence>
<dbReference type="GO" id="GO:0008813">
    <property type="term" value="F:chorismate lyase activity"/>
    <property type="evidence" value="ECO:0007669"/>
    <property type="project" value="UniProtKB-UniRule"/>
</dbReference>
<dbReference type="EMBL" id="PJZK01000026">
    <property type="protein sequence ID" value="PLR44552.1"/>
    <property type="molecule type" value="Genomic_DNA"/>
</dbReference>
<dbReference type="UniPathway" id="UPA00232"/>
<proteinExistence type="inferred from homology"/>
<comment type="catalytic activity">
    <reaction evidence="4">
        <text>chorismate = 4-hydroxybenzoate + pyruvate</text>
        <dbReference type="Rhea" id="RHEA:16505"/>
        <dbReference type="ChEBI" id="CHEBI:15361"/>
        <dbReference type="ChEBI" id="CHEBI:17879"/>
        <dbReference type="ChEBI" id="CHEBI:29748"/>
        <dbReference type="EC" id="4.1.3.40"/>
    </reaction>
</comment>
<comment type="subcellular location">
    <subcellularLocation>
        <location evidence="4">Cytoplasm</location>
    </subcellularLocation>
</comment>
<evidence type="ECO:0000313" key="5">
    <source>
        <dbReference type="EMBL" id="PLR44552.1"/>
    </source>
</evidence>
<keyword evidence="1 4" id="KW-0963">Cytoplasm</keyword>
<organism evidence="5 6">
    <name type="scientific">Chimaeribacter arupi</name>
    <dbReference type="NCBI Taxonomy" id="2060066"/>
    <lineage>
        <taxon>Bacteria</taxon>
        <taxon>Pseudomonadati</taxon>
        <taxon>Pseudomonadota</taxon>
        <taxon>Gammaproteobacteria</taxon>
        <taxon>Enterobacterales</taxon>
        <taxon>Yersiniaceae</taxon>
        <taxon>Chimaeribacter</taxon>
    </lineage>
</organism>
<dbReference type="GO" id="GO:0042866">
    <property type="term" value="P:pyruvate biosynthetic process"/>
    <property type="evidence" value="ECO:0007669"/>
    <property type="project" value="UniProtKB-UniRule"/>
</dbReference>
<evidence type="ECO:0000256" key="2">
    <source>
        <dbReference type="ARBA" id="ARBA00022688"/>
    </source>
</evidence>
<comment type="similarity">
    <text evidence="4">Belongs to the UbiC family.</text>
</comment>
<accession>A0A2N5EIF2</accession>
<feature type="binding site" evidence="4">
    <location>
        <position position="184"/>
    </location>
    <ligand>
        <name>substrate</name>
    </ligand>
</feature>
<comment type="pathway">
    <text evidence="4">Cofactor biosynthesis; ubiquinone biosynthesis.</text>
</comment>
<dbReference type="EC" id="4.1.3.40" evidence="4"/>
<dbReference type="Gene3D" id="3.40.1410.10">
    <property type="entry name" value="Chorismate lyase-like"/>
    <property type="match status" value="1"/>
</dbReference>
<reference evidence="5 6" key="1">
    <citation type="submission" date="2017-12" db="EMBL/GenBank/DDBJ databases">
        <title>Characterization of six clinical isolates of Enterochimera gen. nov., a novel genus of the Yersiniaciae family and the three species Enterochimera arupensis sp. nov., Enterochimera coloradensis sp. nov, and Enterochimera californica sp. nov.</title>
        <authorList>
            <person name="Rossi A."/>
            <person name="Fisher M."/>
        </authorList>
    </citation>
    <scope>NUCLEOTIDE SEQUENCE [LARGE SCALE GENOMIC DNA]</scope>
    <source>
        <strain evidence="5 6">2016Iso1</strain>
    </source>
</reference>
<comment type="function">
    <text evidence="4">Removes the pyruvyl group from chorismate, with concomitant aromatization of the ring, to provide 4-hydroxybenzoate (4HB) for the ubiquinone pathway.</text>
</comment>
<keyword evidence="2 4" id="KW-0831">Ubiquinone biosynthesis</keyword>
<keyword evidence="4" id="KW-0670">Pyruvate</keyword>
<keyword evidence="6" id="KW-1185">Reference proteome</keyword>
<feature type="binding site" evidence="4">
    <location>
        <position position="77"/>
    </location>
    <ligand>
        <name>substrate</name>
    </ligand>
</feature>
<dbReference type="Proteomes" id="UP000234626">
    <property type="component" value="Unassembled WGS sequence"/>
</dbReference>
<sequence>MPDARLIPASLHWLGPADPVPPHIADWLGEIGSMTRRFEQHCREVTVQPVKEGFITRAALRPEEAADLPDSPRYWLREIVLLGDGVPWLLGRTVIPEETLTGPDRALVDLGTVPLGRYLFGGAALTRDYICFGLINQGPGLAHGAFDQRSGHSRRATGAEQGVGACWARRSRLRLSGKPLLLTELFLADAPVYRAPQPTHQEGR</sequence>
<dbReference type="AlphaFoldDB" id="A0A2N5EIF2"/>
<dbReference type="InterPro" id="IPR007440">
    <property type="entry name" value="Chorismate--pyruvate_lyase"/>
</dbReference>
<comment type="subunit">
    <text evidence="4">Monomer.</text>
</comment>
<evidence type="ECO:0000256" key="4">
    <source>
        <dbReference type="HAMAP-Rule" id="MF_01632"/>
    </source>
</evidence>
<name>A0A2N5EIF2_9GAMM</name>
<evidence type="ECO:0000256" key="1">
    <source>
        <dbReference type="ARBA" id="ARBA00022490"/>
    </source>
</evidence>
<dbReference type="RefSeq" id="WP_072932936.1">
    <property type="nucleotide sequence ID" value="NZ_PJZG01000004.1"/>
</dbReference>
<comment type="caution">
    <text evidence="5">The sequence shown here is derived from an EMBL/GenBank/DDBJ whole genome shotgun (WGS) entry which is preliminary data.</text>
</comment>
<dbReference type="PANTHER" id="PTHR38683">
    <property type="entry name" value="CHORISMATE PYRUVATE-LYASE"/>
    <property type="match status" value="1"/>
</dbReference>
<evidence type="ECO:0000313" key="6">
    <source>
        <dbReference type="Proteomes" id="UP000234626"/>
    </source>
</evidence>
<gene>
    <name evidence="4 5" type="primary">ubiC</name>
    <name evidence="5" type="ORF">CYR34_18980</name>
</gene>
<feature type="binding site" evidence="4">
    <location>
        <position position="115"/>
    </location>
    <ligand>
        <name>substrate</name>
    </ligand>
</feature>
<dbReference type="GO" id="GO:0006744">
    <property type="term" value="P:ubiquinone biosynthetic process"/>
    <property type="evidence" value="ECO:0007669"/>
    <property type="project" value="UniProtKB-UniRule"/>
</dbReference>
<dbReference type="OrthoDB" id="9789493at2"/>
<keyword evidence="3 4" id="KW-0456">Lyase</keyword>
<dbReference type="GO" id="GO:0005829">
    <property type="term" value="C:cytosol"/>
    <property type="evidence" value="ECO:0007669"/>
    <property type="project" value="TreeGrafter"/>
</dbReference>
<feature type="binding site" evidence="4">
    <location>
        <position position="34"/>
    </location>
    <ligand>
        <name>substrate</name>
    </ligand>
</feature>
<dbReference type="Pfam" id="PF04345">
    <property type="entry name" value="Chor_lyase"/>
    <property type="match status" value="1"/>
</dbReference>
<dbReference type="HAMAP" id="MF_01632">
    <property type="entry name" value="UbiC"/>
    <property type="match status" value="1"/>
</dbReference>
<dbReference type="PANTHER" id="PTHR38683:SF1">
    <property type="entry name" value="CHORISMATE PYRUVATE-LYASE"/>
    <property type="match status" value="1"/>
</dbReference>
<dbReference type="SUPFAM" id="SSF64288">
    <property type="entry name" value="Chorismate lyase-like"/>
    <property type="match status" value="1"/>
</dbReference>